<protein>
    <submittedName>
        <fullName evidence="3">Ribbon-helix-helix protein, copG family</fullName>
    </submittedName>
</protein>
<feature type="region of interest" description="Disordered" evidence="1">
    <location>
        <begin position="43"/>
        <end position="62"/>
    </location>
</feature>
<gene>
    <name evidence="3" type="ORF">SAMN02745166_01061</name>
</gene>
<name>A0A1T4X6R1_9BACT</name>
<dbReference type="EMBL" id="FUYE01000003">
    <property type="protein sequence ID" value="SKA84788.1"/>
    <property type="molecule type" value="Genomic_DNA"/>
</dbReference>
<dbReference type="STRING" id="48467.SAMN02745166_01061"/>
<evidence type="ECO:0000259" key="2">
    <source>
        <dbReference type="Pfam" id="PF01402"/>
    </source>
</evidence>
<accession>A0A1T4X6R1</accession>
<dbReference type="RefSeq" id="WP_078812270.1">
    <property type="nucleotide sequence ID" value="NZ_FUYE01000003.1"/>
</dbReference>
<organism evidence="3 4">
    <name type="scientific">Prosthecobacter debontii</name>
    <dbReference type="NCBI Taxonomy" id="48467"/>
    <lineage>
        <taxon>Bacteria</taxon>
        <taxon>Pseudomonadati</taxon>
        <taxon>Verrucomicrobiota</taxon>
        <taxon>Verrucomicrobiia</taxon>
        <taxon>Verrucomicrobiales</taxon>
        <taxon>Verrucomicrobiaceae</taxon>
        <taxon>Prosthecobacter</taxon>
    </lineage>
</organism>
<proteinExistence type="predicted"/>
<feature type="compositionally biased region" description="Basic residues" evidence="1">
    <location>
        <begin position="53"/>
        <end position="62"/>
    </location>
</feature>
<dbReference type="Proteomes" id="UP000190774">
    <property type="component" value="Unassembled WGS sequence"/>
</dbReference>
<dbReference type="InterPro" id="IPR002145">
    <property type="entry name" value="CopG"/>
</dbReference>
<keyword evidence="4" id="KW-1185">Reference proteome</keyword>
<dbReference type="GO" id="GO:0006355">
    <property type="term" value="P:regulation of DNA-templated transcription"/>
    <property type="evidence" value="ECO:0007669"/>
    <property type="project" value="InterPro"/>
</dbReference>
<feature type="domain" description="Ribbon-helix-helix protein CopG" evidence="2">
    <location>
        <begin position="10"/>
        <end position="47"/>
    </location>
</feature>
<dbReference type="Pfam" id="PF01402">
    <property type="entry name" value="RHH_1"/>
    <property type="match status" value="1"/>
</dbReference>
<dbReference type="AlphaFoldDB" id="A0A1T4X6R1"/>
<reference evidence="4" key="1">
    <citation type="submission" date="2017-02" db="EMBL/GenBank/DDBJ databases">
        <authorList>
            <person name="Varghese N."/>
            <person name="Submissions S."/>
        </authorList>
    </citation>
    <scope>NUCLEOTIDE SEQUENCE [LARGE SCALE GENOMIC DNA]</scope>
    <source>
        <strain evidence="4">ATCC 700200</strain>
    </source>
</reference>
<sequence>MANQRKKGIERVTLTLPDELLREIEAEAEELGVDRLALMRTILANRKASPRPTSKKRGAKAE</sequence>
<evidence type="ECO:0000313" key="4">
    <source>
        <dbReference type="Proteomes" id="UP000190774"/>
    </source>
</evidence>
<evidence type="ECO:0000313" key="3">
    <source>
        <dbReference type="EMBL" id="SKA84788.1"/>
    </source>
</evidence>
<evidence type="ECO:0000256" key="1">
    <source>
        <dbReference type="SAM" id="MobiDB-lite"/>
    </source>
</evidence>